<protein>
    <submittedName>
        <fullName evidence="2">RimJ/RimL family protein N-acetyltransferase</fullName>
    </submittedName>
</protein>
<keyword evidence="3" id="KW-1185">Reference proteome</keyword>
<feature type="domain" description="N-acetyltransferase" evidence="1">
    <location>
        <begin position="1"/>
        <end position="141"/>
    </location>
</feature>
<dbReference type="EMBL" id="JACHHO010000001">
    <property type="protein sequence ID" value="MBB5202996.1"/>
    <property type="molecule type" value="Genomic_DNA"/>
</dbReference>
<evidence type="ECO:0000313" key="3">
    <source>
        <dbReference type="Proteomes" id="UP000554837"/>
    </source>
</evidence>
<proteinExistence type="predicted"/>
<dbReference type="Proteomes" id="UP000554837">
    <property type="component" value="Unassembled WGS sequence"/>
</dbReference>
<organism evidence="2 3">
    <name type="scientific">Inhella inkyongensis</name>
    <dbReference type="NCBI Taxonomy" id="392593"/>
    <lineage>
        <taxon>Bacteria</taxon>
        <taxon>Pseudomonadati</taxon>
        <taxon>Pseudomonadota</taxon>
        <taxon>Betaproteobacteria</taxon>
        <taxon>Burkholderiales</taxon>
        <taxon>Sphaerotilaceae</taxon>
        <taxon>Inhella</taxon>
    </lineage>
</organism>
<dbReference type="AlphaFoldDB" id="A0A840S1N5"/>
<keyword evidence="2" id="KW-0808">Transferase</keyword>
<comment type="caution">
    <text evidence="2">The sequence shown here is derived from an EMBL/GenBank/DDBJ whole genome shotgun (WGS) entry which is preliminary data.</text>
</comment>
<evidence type="ECO:0000259" key="1">
    <source>
        <dbReference type="PROSITE" id="PS51186"/>
    </source>
</evidence>
<dbReference type="SUPFAM" id="SSF55729">
    <property type="entry name" value="Acyl-CoA N-acyltransferases (Nat)"/>
    <property type="match status" value="1"/>
</dbReference>
<evidence type="ECO:0000313" key="2">
    <source>
        <dbReference type="EMBL" id="MBB5202996.1"/>
    </source>
</evidence>
<dbReference type="Pfam" id="PF00583">
    <property type="entry name" value="Acetyltransf_1"/>
    <property type="match status" value="1"/>
</dbReference>
<sequence length="152" mass="16734">MSPSAAELLALDALTLREADGGALDLAAQARRIQESLHCAHALGVWREGQLVAYVLLQPQELGRAFVRGFCLHPDWRQAGVLLDLLRAVLAWVTEHGVSELHSHVRKGNAESLALHRQLGFAVVAENEWAYAFVAHAEALTRHPVLRRAARN</sequence>
<dbReference type="GO" id="GO:0016747">
    <property type="term" value="F:acyltransferase activity, transferring groups other than amino-acyl groups"/>
    <property type="evidence" value="ECO:0007669"/>
    <property type="project" value="InterPro"/>
</dbReference>
<gene>
    <name evidence="2" type="ORF">HNQ51_000289</name>
</gene>
<dbReference type="InterPro" id="IPR016181">
    <property type="entry name" value="Acyl_CoA_acyltransferase"/>
</dbReference>
<dbReference type="CDD" id="cd04301">
    <property type="entry name" value="NAT_SF"/>
    <property type="match status" value="1"/>
</dbReference>
<dbReference type="Gene3D" id="3.40.630.30">
    <property type="match status" value="1"/>
</dbReference>
<reference evidence="2 3" key="1">
    <citation type="submission" date="2020-08" db="EMBL/GenBank/DDBJ databases">
        <title>Genomic Encyclopedia of Type Strains, Phase IV (KMG-IV): sequencing the most valuable type-strain genomes for metagenomic binning, comparative biology and taxonomic classification.</title>
        <authorList>
            <person name="Goeker M."/>
        </authorList>
    </citation>
    <scope>NUCLEOTIDE SEQUENCE [LARGE SCALE GENOMIC DNA]</scope>
    <source>
        <strain evidence="2 3">DSM 23958</strain>
    </source>
</reference>
<dbReference type="PROSITE" id="PS51186">
    <property type="entry name" value="GNAT"/>
    <property type="match status" value="1"/>
</dbReference>
<name>A0A840S1N5_9BURK</name>
<accession>A0A840S1N5</accession>
<dbReference type="RefSeq" id="WP_175423702.1">
    <property type="nucleotide sequence ID" value="NZ_CP040709.1"/>
</dbReference>
<dbReference type="InterPro" id="IPR000182">
    <property type="entry name" value="GNAT_dom"/>
</dbReference>